<evidence type="ECO:0000256" key="3">
    <source>
        <dbReference type="ARBA" id="ARBA00022705"/>
    </source>
</evidence>
<comment type="catalytic activity">
    <reaction evidence="6 7">
        <text>ATP + (deoxyribonucleotide)n-3'-hydroxyl + 5'-phospho-(deoxyribonucleotide)m = (deoxyribonucleotide)n+m + AMP + diphosphate.</text>
        <dbReference type="EC" id="6.5.1.1"/>
    </reaction>
</comment>
<dbReference type="PANTHER" id="PTHR45674:SF9">
    <property type="entry name" value="DNA LIGASE 3"/>
    <property type="match status" value="1"/>
</dbReference>
<accession>A0ABY8EQ54</accession>
<feature type="region of interest" description="Disordered" evidence="9">
    <location>
        <begin position="1"/>
        <end position="64"/>
    </location>
</feature>
<dbReference type="InterPro" id="IPR012310">
    <property type="entry name" value="DNA_ligase_ATP-dep_cent"/>
</dbReference>
<dbReference type="InterPro" id="IPR000977">
    <property type="entry name" value="DNA_ligase_ATP-dep"/>
</dbReference>
<keyword evidence="3" id="KW-0235">DNA replication</keyword>
<dbReference type="InterPro" id="IPR012340">
    <property type="entry name" value="NA-bd_OB-fold"/>
</dbReference>
<evidence type="ECO:0000256" key="7">
    <source>
        <dbReference type="RuleBase" id="RU000617"/>
    </source>
</evidence>
<keyword evidence="7" id="KW-0227">DNA damage</keyword>
<evidence type="ECO:0000256" key="6">
    <source>
        <dbReference type="ARBA" id="ARBA00034003"/>
    </source>
</evidence>
<evidence type="ECO:0000256" key="4">
    <source>
        <dbReference type="ARBA" id="ARBA00022741"/>
    </source>
</evidence>
<feature type="compositionally biased region" description="Polar residues" evidence="9">
    <location>
        <begin position="101"/>
        <end position="110"/>
    </location>
</feature>
<organism evidence="11 12">
    <name type="scientific">Malassezia furfur</name>
    <name type="common">Pityriasis versicolor infection agent</name>
    <name type="synonym">Pityrosporum furfur</name>
    <dbReference type="NCBI Taxonomy" id="55194"/>
    <lineage>
        <taxon>Eukaryota</taxon>
        <taxon>Fungi</taxon>
        <taxon>Dikarya</taxon>
        <taxon>Basidiomycota</taxon>
        <taxon>Ustilaginomycotina</taxon>
        <taxon>Malasseziomycetes</taxon>
        <taxon>Malasseziales</taxon>
        <taxon>Malasseziaceae</taxon>
        <taxon>Malassezia</taxon>
    </lineage>
</organism>
<feature type="compositionally biased region" description="Gly residues" evidence="9">
    <location>
        <begin position="1"/>
        <end position="10"/>
    </location>
</feature>
<evidence type="ECO:0000256" key="1">
    <source>
        <dbReference type="ARBA" id="ARBA00007572"/>
    </source>
</evidence>
<evidence type="ECO:0000313" key="11">
    <source>
        <dbReference type="EMBL" id="WFD47726.1"/>
    </source>
</evidence>
<dbReference type="EC" id="6.5.1.1" evidence="7"/>
<dbReference type="PROSITE" id="PS50160">
    <property type="entry name" value="DNA_LIGASE_A3"/>
    <property type="match status" value="1"/>
</dbReference>
<dbReference type="Pfam" id="PF01068">
    <property type="entry name" value="DNA_ligase_A_M"/>
    <property type="match status" value="1"/>
</dbReference>
<dbReference type="SUPFAM" id="SSF56091">
    <property type="entry name" value="DNA ligase/mRNA capping enzyme, catalytic domain"/>
    <property type="match status" value="1"/>
</dbReference>
<dbReference type="Gene3D" id="2.40.50.140">
    <property type="entry name" value="Nucleic acid-binding proteins"/>
    <property type="match status" value="1"/>
</dbReference>
<dbReference type="SUPFAM" id="SSF50249">
    <property type="entry name" value="Nucleic acid-binding proteins"/>
    <property type="match status" value="1"/>
</dbReference>
<evidence type="ECO:0000256" key="8">
    <source>
        <dbReference type="RuleBase" id="RU004196"/>
    </source>
</evidence>
<protein>
    <recommendedName>
        <fullName evidence="7">DNA ligase</fullName>
        <ecNumber evidence="7">6.5.1.1</ecNumber>
    </recommendedName>
</protein>
<dbReference type="PROSITE" id="PS00697">
    <property type="entry name" value="DNA_LIGASE_A1"/>
    <property type="match status" value="1"/>
</dbReference>
<gene>
    <name evidence="11" type="ORF">GLX27_002386</name>
</gene>
<keyword evidence="12" id="KW-1185">Reference proteome</keyword>
<reference evidence="11 12" key="1">
    <citation type="journal article" date="2020" name="Elife">
        <title>Loss of centromere function drives karyotype evolution in closely related Malassezia species.</title>
        <authorList>
            <person name="Sankaranarayanan S.R."/>
            <person name="Ianiri G."/>
            <person name="Coelho M.A."/>
            <person name="Reza M.H."/>
            <person name="Thimmappa B.C."/>
            <person name="Ganguly P."/>
            <person name="Vadnala R.N."/>
            <person name="Sun S."/>
            <person name="Siddharthan R."/>
            <person name="Tellgren-Roth C."/>
            <person name="Dawson T.L."/>
            <person name="Heitman J."/>
            <person name="Sanyal K."/>
        </authorList>
    </citation>
    <scope>NUCLEOTIDE SEQUENCE [LARGE SCALE GENOMIC DNA]</scope>
    <source>
        <strain evidence="11">CBS14141</strain>
    </source>
</reference>
<keyword evidence="7" id="KW-0233">DNA recombination</keyword>
<feature type="domain" description="ATP-dependent DNA ligase family profile" evidence="10">
    <location>
        <begin position="535"/>
        <end position="682"/>
    </location>
</feature>
<keyword evidence="5 7" id="KW-0067">ATP-binding</keyword>
<evidence type="ECO:0000256" key="5">
    <source>
        <dbReference type="ARBA" id="ARBA00022840"/>
    </source>
</evidence>
<evidence type="ECO:0000256" key="9">
    <source>
        <dbReference type="SAM" id="MobiDB-lite"/>
    </source>
</evidence>
<dbReference type="InterPro" id="IPR050191">
    <property type="entry name" value="ATP-dep_DNA_ligase"/>
</dbReference>
<comment type="similarity">
    <text evidence="1 8">Belongs to the ATP-dependent DNA ligase family.</text>
</comment>
<dbReference type="InterPro" id="IPR036599">
    <property type="entry name" value="DNA_ligase_N_sf"/>
</dbReference>
<feature type="region of interest" description="Disordered" evidence="9">
    <location>
        <begin position="91"/>
        <end position="132"/>
    </location>
</feature>
<dbReference type="Pfam" id="PF04679">
    <property type="entry name" value="DNA_ligase_A_C"/>
    <property type="match status" value="1"/>
</dbReference>
<dbReference type="EMBL" id="CP046235">
    <property type="protein sequence ID" value="WFD47726.1"/>
    <property type="molecule type" value="Genomic_DNA"/>
</dbReference>
<dbReference type="InterPro" id="IPR012309">
    <property type="entry name" value="DNA_ligase_ATP-dep_C"/>
</dbReference>
<dbReference type="InterPro" id="IPR012308">
    <property type="entry name" value="DNA_ligase_ATP-dep_N"/>
</dbReference>
<dbReference type="Proteomes" id="UP000818624">
    <property type="component" value="Chromosome 2"/>
</dbReference>
<keyword evidence="7" id="KW-0234">DNA repair</keyword>
<dbReference type="CDD" id="cd07900">
    <property type="entry name" value="Adenylation_DNA_ligase_I_Euk"/>
    <property type="match status" value="1"/>
</dbReference>
<dbReference type="Gene3D" id="3.30.470.30">
    <property type="entry name" value="DNA ligase/mRNA capping enzyme"/>
    <property type="match status" value="1"/>
</dbReference>
<sequence>MPTSPGGRGGPSTPKRKAGGTSASPSRKRALTGQPTLLSFLGASPSTKQAAAPEADDPFAGDRLSDEALARHLAGEDQQVDADEAYAMALQEAWNAEDSGAQETSTSQPLQPDDAARDADAAQEADAAPEADAEKLADAMPDTTVAPVAPRSSPPAKARVDVEALDASIAAIDLAEDPESFSTDIDTAHWPRDGEAVHVPYALFAHGFARLNGERSRILILRILTNLLRLVRAYEPDQLVPALYLLSNEIAPSYAGIELGVGGALLQKATMQVSGRTVAFLRRAWTQYGDAGDVAFVACRGMTQLVQHEPLTIGKVYATLWAIARAAGARSVREKQRLVSGLLLASRGEERRFVVRTLSANLRIHAMRTTVLSALVRAYVLDDAAFAGVAAADAEALAKRAYARHPNWQGMVDALRAGDLTGLDLAVGVPVTPMLGSITRSLDAVHATMRDAPFVSEFKYDGQRVQLHVDGERVHIFSRHLETITDKYPDVVAMIPQLQTHAQAFILDAEVVAVSDTGVLPFQTLAGRARKDVALDAVQVRVCVYAFDVLFLDGTSMLGATLRERRAALRRCFPASVRATAAHAGFAFAASSEATSAEDVAAFFHEACAQHCEGVMVKSLDSVPDGPLATYEPDKRTEAWLKVKKDYLADLGDALDLVPIGAWHGMGRKAAFWSPILLAVYDRETGVYEAVCKCMSGFSDAFYQELNERYGSAQDPPPSFVHDGLYALGDVRPAVLWPPTEVWEIRGAEITASPTYPAATDLAVPGRGLSVRFPRFVRRRDDRPPESAMTPTELAKLYLARATSAP</sequence>
<dbReference type="PANTHER" id="PTHR45674">
    <property type="entry name" value="DNA LIGASE 1/3 FAMILY MEMBER"/>
    <property type="match status" value="1"/>
</dbReference>
<evidence type="ECO:0000259" key="10">
    <source>
        <dbReference type="PROSITE" id="PS50160"/>
    </source>
</evidence>
<name>A0ABY8EQ54_MALFU</name>
<dbReference type="InterPro" id="IPR016059">
    <property type="entry name" value="DNA_ligase_ATP-dep_CS"/>
</dbReference>
<dbReference type="NCBIfam" id="TIGR00574">
    <property type="entry name" value="dnl1"/>
    <property type="match status" value="1"/>
</dbReference>
<evidence type="ECO:0000313" key="12">
    <source>
        <dbReference type="Proteomes" id="UP000818624"/>
    </source>
</evidence>
<keyword evidence="4 7" id="KW-0547">Nucleotide-binding</keyword>
<evidence type="ECO:0000256" key="2">
    <source>
        <dbReference type="ARBA" id="ARBA00022598"/>
    </source>
</evidence>
<dbReference type="Pfam" id="PF04675">
    <property type="entry name" value="DNA_ligase_A_N"/>
    <property type="match status" value="1"/>
</dbReference>
<dbReference type="Gene3D" id="1.10.3260.10">
    <property type="entry name" value="DNA ligase, ATP-dependent, N-terminal domain"/>
    <property type="match status" value="1"/>
</dbReference>
<dbReference type="SUPFAM" id="SSF117018">
    <property type="entry name" value="ATP-dependent DNA ligase DNA-binding domain"/>
    <property type="match status" value="1"/>
</dbReference>
<proteinExistence type="inferred from homology"/>
<feature type="compositionally biased region" description="Acidic residues" evidence="9">
    <location>
        <begin position="121"/>
        <end position="131"/>
    </location>
</feature>
<keyword evidence="2 7" id="KW-0436">Ligase</keyword>